<organism evidence="1 2">
    <name type="scientific">Hymenobacter lapidiphilus</name>
    <dbReference type="NCBI Taxonomy" id="2608003"/>
    <lineage>
        <taxon>Bacteria</taxon>
        <taxon>Pseudomonadati</taxon>
        <taxon>Bacteroidota</taxon>
        <taxon>Cytophagia</taxon>
        <taxon>Cytophagales</taxon>
        <taxon>Hymenobacteraceae</taxon>
        <taxon>Hymenobacter</taxon>
    </lineage>
</organism>
<evidence type="ECO:0000313" key="1">
    <source>
        <dbReference type="EMBL" id="NVO33474.1"/>
    </source>
</evidence>
<comment type="caution">
    <text evidence="1">The sequence shown here is derived from an EMBL/GenBank/DDBJ whole genome shotgun (WGS) entry which is preliminary data.</text>
</comment>
<keyword evidence="2" id="KW-1185">Reference proteome</keyword>
<reference evidence="1 2" key="1">
    <citation type="submission" date="2020-05" db="EMBL/GenBank/DDBJ databases">
        <title>Hymenobacter terrestris sp. nov. and Hymenobacter lapidiphilus sp. nov., isolated from regoliths in Antarctica.</title>
        <authorList>
            <person name="Sedlacek I."/>
            <person name="Pantucek R."/>
            <person name="Zeman M."/>
            <person name="Holochova P."/>
            <person name="Kralova S."/>
            <person name="Stankova E."/>
            <person name="Sedo O."/>
            <person name="Micenkova L."/>
            <person name="Svec P."/>
            <person name="Gupta V."/>
            <person name="Sood U."/>
            <person name="Korpole U.S."/>
            <person name="Lal R."/>
        </authorList>
    </citation>
    <scope>NUCLEOTIDE SEQUENCE [LARGE SCALE GENOMIC DNA]</scope>
    <source>
        <strain evidence="1 2">P5342</strain>
    </source>
</reference>
<proteinExistence type="predicted"/>
<name>A0A7Y7PSZ1_9BACT</name>
<sequence>MTPLKTLAGIYRSTQDGCTRRVYWHTSGPERAPVHTLYAARTRPGQPEEAPYVLELDYFTKRLAGFGCWVLLLDPTI</sequence>
<protein>
    <submittedName>
        <fullName evidence="1">Uncharacterized protein</fullName>
    </submittedName>
</protein>
<evidence type="ECO:0000313" key="2">
    <source>
        <dbReference type="Proteomes" id="UP000565521"/>
    </source>
</evidence>
<dbReference type="EMBL" id="JABKAU010000075">
    <property type="protein sequence ID" value="NVO33474.1"/>
    <property type="molecule type" value="Genomic_DNA"/>
</dbReference>
<dbReference type="AlphaFoldDB" id="A0A7Y7PSZ1"/>
<accession>A0A7Y7PSZ1</accession>
<gene>
    <name evidence="1" type="ORF">HW554_19920</name>
</gene>
<dbReference type="Proteomes" id="UP000565521">
    <property type="component" value="Unassembled WGS sequence"/>
</dbReference>